<protein>
    <submittedName>
        <fullName evidence="1">Uncharacterized protein</fullName>
    </submittedName>
</protein>
<proteinExistence type="predicted"/>
<accession>A0A080Z5G8</accession>
<name>A0A080Z5G8_PHYNI</name>
<evidence type="ECO:0000313" key="2">
    <source>
        <dbReference type="Proteomes" id="UP000028582"/>
    </source>
</evidence>
<dbReference type="AlphaFoldDB" id="A0A080Z5G8"/>
<reference evidence="1 2" key="1">
    <citation type="submission" date="2013-11" db="EMBL/GenBank/DDBJ databases">
        <title>The Genome Sequence of Phytophthora parasitica P1976.</title>
        <authorList>
            <consortium name="The Broad Institute Genomics Platform"/>
            <person name="Russ C."/>
            <person name="Tyler B."/>
            <person name="Panabieres F."/>
            <person name="Shan W."/>
            <person name="Tripathy S."/>
            <person name="Grunwald N."/>
            <person name="Machado M."/>
            <person name="Johnson C.S."/>
            <person name="Walker B."/>
            <person name="Young S."/>
            <person name="Zeng Q."/>
            <person name="Gargeya S."/>
            <person name="Fitzgerald M."/>
            <person name="Haas B."/>
            <person name="Abouelleil A."/>
            <person name="Allen A.W."/>
            <person name="Alvarado L."/>
            <person name="Arachchi H.M."/>
            <person name="Berlin A.M."/>
            <person name="Chapman S.B."/>
            <person name="Gainer-Dewar J."/>
            <person name="Goldberg J."/>
            <person name="Griggs A."/>
            <person name="Gujja S."/>
            <person name="Hansen M."/>
            <person name="Howarth C."/>
            <person name="Imamovic A."/>
            <person name="Ireland A."/>
            <person name="Larimer J."/>
            <person name="McCowan C."/>
            <person name="Murphy C."/>
            <person name="Pearson M."/>
            <person name="Poon T.W."/>
            <person name="Priest M."/>
            <person name="Roberts A."/>
            <person name="Saif S."/>
            <person name="Shea T."/>
            <person name="Sisk P."/>
            <person name="Sykes S."/>
            <person name="Wortman J."/>
            <person name="Nusbaum C."/>
            <person name="Birren B."/>
        </authorList>
    </citation>
    <scope>NUCLEOTIDE SEQUENCE [LARGE SCALE GENOMIC DNA]</scope>
    <source>
        <strain evidence="1 2">P1976</strain>
    </source>
</reference>
<dbReference type="Proteomes" id="UP000028582">
    <property type="component" value="Unassembled WGS sequence"/>
</dbReference>
<evidence type="ECO:0000313" key="1">
    <source>
        <dbReference type="EMBL" id="ETO61879.1"/>
    </source>
</evidence>
<sequence length="109" mass="12134">MFSGTLMSTPKRSLVSGQFFALEASASRRMNEIAGTTWIMSMSNDDLFSRIDRYAWIRPPLCSSSSKLGSLSNTRLFRYLANEISTDEGSPLFSCDTKEPLVFRATSST</sequence>
<gene>
    <name evidence="1" type="ORF">F444_20169</name>
</gene>
<comment type="caution">
    <text evidence="1">The sequence shown here is derived from an EMBL/GenBank/DDBJ whole genome shotgun (WGS) entry which is preliminary data.</text>
</comment>
<organism evidence="1 2">
    <name type="scientific">Phytophthora nicotianae P1976</name>
    <dbReference type="NCBI Taxonomy" id="1317066"/>
    <lineage>
        <taxon>Eukaryota</taxon>
        <taxon>Sar</taxon>
        <taxon>Stramenopiles</taxon>
        <taxon>Oomycota</taxon>
        <taxon>Peronosporomycetes</taxon>
        <taxon>Peronosporales</taxon>
        <taxon>Peronosporaceae</taxon>
        <taxon>Phytophthora</taxon>
    </lineage>
</organism>
<feature type="non-terminal residue" evidence="1">
    <location>
        <position position="1"/>
    </location>
</feature>
<dbReference type="EMBL" id="ANJA01003701">
    <property type="protein sequence ID" value="ETO61879.1"/>
    <property type="molecule type" value="Genomic_DNA"/>
</dbReference>